<proteinExistence type="predicted"/>
<evidence type="ECO:0000313" key="3">
    <source>
        <dbReference type="Proteomes" id="UP000237347"/>
    </source>
</evidence>
<name>A0AAW0KZR9_QUESU</name>
<feature type="transmembrane region" description="Helical" evidence="1">
    <location>
        <begin position="116"/>
        <end position="137"/>
    </location>
</feature>
<keyword evidence="1" id="KW-1133">Transmembrane helix</keyword>
<protein>
    <submittedName>
        <fullName evidence="2">Uncharacterized protein</fullName>
    </submittedName>
</protein>
<reference evidence="2 3" key="1">
    <citation type="journal article" date="2018" name="Sci. Data">
        <title>The draft genome sequence of cork oak.</title>
        <authorList>
            <person name="Ramos A.M."/>
            <person name="Usie A."/>
            <person name="Barbosa P."/>
            <person name="Barros P.M."/>
            <person name="Capote T."/>
            <person name="Chaves I."/>
            <person name="Simoes F."/>
            <person name="Abreu I."/>
            <person name="Carrasquinho I."/>
            <person name="Faro C."/>
            <person name="Guimaraes J.B."/>
            <person name="Mendonca D."/>
            <person name="Nobrega F."/>
            <person name="Rodrigues L."/>
            <person name="Saibo N.J.M."/>
            <person name="Varela M.C."/>
            <person name="Egas C."/>
            <person name="Matos J."/>
            <person name="Miguel C.M."/>
            <person name="Oliveira M.M."/>
            <person name="Ricardo C.P."/>
            <person name="Goncalves S."/>
        </authorList>
    </citation>
    <scope>NUCLEOTIDE SEQUENCE [LARGE SCALE GENOMIC DNA]</scope>
    <source>
        <strain evidence="3">cv. HL8</strain>
    </source>
</reference>
<keyword evidence="3" id="KW-1185">Reference proteome</keyword>
<dbReference type="EMBL" id="PKMF04000182">
    <property type="protein sequence ID" value="KAK7844612.1"/>
    <property type="molecule type" value="Genomic_DNA"/>
</dbReference>
<keyword evidence="1" id="KW-0472">Membrane</keyword>
<evidence type="ECO:0000313" key="2">
    <source>
        <dbReference type="EMBL" id="KAK7844612.1"/>
    </source>
</evidence>
<dbReference type="Proteomes" id="UP000237347">
    <property type="component" value="Unassembled WGS sequence"/>
</dbReference>
<accession>A0AAW0KZR9</accession>
<dbReference type="AlphaFoldDB" id="A0AAW0KZR9"/>
<sequence length="146" mass="16133">MITNDEVQSKLNYLHSVAIFVTIGRQKYERVFQYQDAIAIFTKEGSYEGNKGLCGHPLKAECGSANRRPPAPFEGIHSKSGPLIDWNYLCVELGFVSALGWSLGRLCFGRGGGYGITNVLMTFFSGSFLSCTLWHVWMLKKGGGVE</sequence>
<gene>
    <name evidence="2" type="ORF">CFP56_010678</name>
</gene>
<keyword evidence="1" id="KW-0812">Transmembrane</keyword>
<organism evidence="2 3">
    <name type="scientific">Quercus suber</name>
    <name type="common">Cork oak</name>
    <dbReference type="NCBI Taxonomy" id="58331"/>
    <lineage>
        <taxon>Eukaryota</taxon>
        <taxon>Viridiplantae</taxon>
        <taxon>Streptophyta</taxon>
        <taxon>Embryophyta</taxon>
        <taxon>Tracheophyta</taxon>
        <taxon>Spermatophyta</taxon>
        <taxon>Magnoliopsida</taxon>
        <taxon>eudicotyledons</taxon>
        <taxon>Gunneridae</taxon>
        <taxon>Pentapetalae</taxon>
        <taxon>rosids</taxon>
        <taxon>fabids</taxon>
        <taxon>Fagales</taxon>
        <taxon>Fagaceae</taxon>
        <taxon>Quercus</taxon>
    </lineage>
</organism>
<comment type="caution">
    <text evidence="2">The sequence shown here is derived from an EMBL/GenBank/DDBJ whole genome shotgun (WGS) entry which is preliminary data.</text>
</comment>
<evidence type="ECO:0000256" key="1">
    <source>
        <dbReference type="SAM" id="Phobius"/>
    </source>
</evidence>